<keyword evidence="5 6" id="KW-0067">ATP-binding</keyword>
<evidence type="ECO:0000256" key="2">
    <source>
        <dbReference type="ARBA" id="ARBA00022679"/>
    </source>
</evidence>
<dbReference type="Gene3D" id="1.10.510.10">
    <property type="entry name" value="Transferase(Phosphotransferase) domain 1"/>
    <property type="match status" value="1"/>
</dbReference>
<keyword evidence="3 6" id="KW-0547">Nucleotide-binding</keyword>
<name>A0ABQ9YHX5_9EUKA</name>
<evidence type="ECO:0000256" key="6">
    <source>
        <dbReference type="RuleBase" id="RU367134"/>
    </source>
</evidence>
<evidence type="ECO:0000313" key="9">
    <source>
        <dbReference type="Proteomes" id="UP001281761"/>
    </source>
</evidence>
<dbReference type="SUPFAM" id="SSF56112">
    <property type="entry name" value="Protein kinase-like (PK-like)"/>
    <property type="match status" value="1"/>
</dbReference>
<dbReference type="InterPro" id="IPR030616">
    <property type="entry name" value="Aur-like"/>
</dbReference>
<evidence type="ECO:0000256" key="1">
    <source>
        <dbReference type="ARBA" id="ARBA00022527"/>
    </source>
</evidence>
<evidence type="ECO:0000256" key="5">
    <source>
        <dbReference type="ARBA" id="ARBA00022840"/>
    </source>
</evidence>
<evidence type="ECO:0000259" key="7">
    <source>
        <dbReference type="PROSITE" id="PS50011"/>
    </source>
</evidence>
<dbReference type="GO" id="GO:0004674">
    <property type="term" value="F:protein serine/threonine kinase activity"/>
    <property type="evidence" value="ECO:0007669"/>
    <property type="project" value="UniProtKB-EC"/>
</dbReference>
<dbReference type="Proteomes" id="UP001281761">
    <property type="component" value="Unassembled WGS sequence"/>
</dbReference>
<gene>
    <name evidence="8" type="ORF">BLNAU_1778</name>
</gene>
<comment type="catalytic activity">
    <reaction evidence="6">
        <text>L-threonyl-[protein] + ATP = O-phospho-L-threonyl-[protein] + ADP + H(+)</text>
        <dbReference type="Rhea" id="RHEA:46608"/>
        <dbReference type="Rhea" id="RHEA-COMP:11060"/>
        <dbReference type="Rhea" id="RHEA-COMP:11605"/>
        <dbReference type="ChEBI" id="CHEBI:15378"/>
        <dbReference type="ChEBI" id="CHEBI:30013"/>
        <dbReference type="ChEBI" id="CHEBI:30616"/>
        <dbReference type="ChEBI" id="CHEBI:61977"/>
        <dbReference type="ChEBI" id="CHEBI:456216"/>
        <dbReference type="EC" id="2.7.11.1"/>
    </reaction>
</comment>
<evidence type="ECO:0000313" key="8">
    <source>
        <dbReference type="EMBL" id="KAK2963245.1"/>
    </source>
</evidence>
<dbReference type="PROSITE" id="PS00108">
    <property type="entry name" value="PROTEIN_KINASE_ST"/>
    <property type="match status" value="1"/>
</dbReference>
<dbReference type="EC" id="2.7.11.1" evidence="6"/>
<dbReference type="PROSITE" id="PS50011">
    <property type="entry name" value="PROTEIN_KINASE_DOM"/>
    <property type="match status" value="1"/>
</dbReference>
<sequence length="324" mass="37615">MSNQSGWSMNHFEIGTQMGEGQYGRVYSVREKEEKFVCALKCLDKERLLKYHSETLVVHEIEIMMSLKHDNIIKCYGYFHDEKTIYIIMELAPDGELYHRLTQKRGFPEHEAANYLVQIAHALQYLHEKGIIHRDLKPENILLGREGKLKLSDFGCSAFTPQGTRKTFCGTTEYIPPEMFQYKEYSFSADIWSFGILVYELVCGITPFFHEEAKQIQAAVIKGRFNVPDRVSPEFKDLVEKILVLDPTMRPSWQKILQHPWFLRHCPSAAFGLQLQRPLSQTQTESSRISERENHPHLLQTNSIQRLNKGLSQGNHNPSVVIRF</sequence>
<keyword evidence="9" id="KW-1185">Reference proteome</keyword>
<keyword evidence="4 6" id="KW-0418">Kinase</keyword>
<keyword evidence="1 6" id="KW-0723">Serine/threonine-protein kinase</keyword>
<dbReference type="InterPro" id="IPR008271">
    <property type="entry name" value="Ser/Thr_kinase_AS"/>
</dbReference>
<dbReference type="InterPro" id="IPR011009">
    <property type="entry name" value="Kinase-like_dom_sf"/>
</dbReference>
<organism evidence="8 9">
    <name type="scientific">Blattamonas nauphoetae</name>
    <dbReference type="NCBI Taxonomy" id="2049346"/>
    <lineage>
        <taxon>Eukaryota</taxon>
        <taxon>Metamonada</taxon>
        <taxon>Preaxostyla</taxon>
        <taxon>Oxymonadida</taxon>
        <taxon>Blattamonas</taxon>
    </lineage>
</organism>
<dbReference type="InterPro" id="IPR000719">
    <property type="entry name" value="Prot_kinase_dom"/>
</dbReference>
<dbReference type="PANTHER" id="PTHR24350">
    <property type="entry name" value="SERINE/THREONINE-PROTEIN KINASE IAL-RELATED"/>
    <property type="match status" value="1"/>
</dbReference>
<proteinExistence type="inferred from homology"/>
<dbReference type="EMBL" id="JARBJD010000007">
    <property type="protein sequence ID" value="KAK2963245.1"/>
    <property type="molecule type" value="Genomic_DNA"/>
</dbReference>
<dbReference type="SMART" id="SM00220">
    <property type="entry name" value="S_TKc"/>
    <property type="match status" value="1"/>
</dbReference>
<comment type="caution">
    <text evidence="8">The sequence shown here is derived from an EMBL/GenBank/DDBJ whole genome shotgun (WGS) entry which is preliminary data.</text>
</comment>
<reference evidence="8 9" key="1">
    <citation type="journal article" date="2022" name="bioRxiv">
        <title>Genomics of Preaxostyla Flagellates Illuminates Evolutionary Transitions and the Path Towards Mitochondrial Loss.</title>
        <authorList>
            <person name="Novak L.V.F."/>
            <person name="Treitli S.C."/>
            <person name="Pyrih J."/>
            <person name="Halakuc P."/>
            <person name="Pipaliya S.V."/>
            <person name="Vacek V."/>
            <person name="Brzon O."/>
            <person name="Soukal P."/>
            <person name="Eme L."/>
            <person name="Dacks J.B."/>
            <person name="Karnkowska A."/>
            <person name="Elias M."/>
            <person name="Hampl V."/>
        </authorList>
    </citation>
    <scope>NUCLEOTIDE SEQUENCE [LARGE SCALE GENOMIC DNA]</scope>
    <source>
        <strain evidence="8">NAU3</strain>
        <tissue evidence="8">Gut</tissue>
    </source>
</reference>
<dbReference type="Pfam" id="PF00069">
    <property type="entry name" value="Pkinase"/>
    <property type="match status" value="1"/>
</dbReference>
<feature type="domain" description="Protein kinase" evidence="7">
    <location>
        <begin position="12"/>
        <end position="262"/>
    </location>
</feature>
<evidence type="ECO:0000256" key="4">
    <source>
        <dbReference type="ARBA" id="ARBA00022777"/>
    </source>
</evidence>
<keyword evidence="2 6" id="KW-0808">Transferase</keyword>
<comment type="similarity">
    <text evidence="6">Belongs to the protein kinase superfamily. Ser/Thr protein kinase family. Aurora subfamily.</text>
</comment>
<dbReference type="CDD" id="cd14007">
    <property type="entry name" value="STKc_Aurora"/>
    <property type="match status" value="1"/>
</dbReference>
<accession>A0ABQ9YHX5</accession>
<protein>
    <recommendedName>
        <fullName evidence="6">Aurora kinase</fullName>
        <ecNumber evidence="6">2.7.11.1</ecNumber>
    </recommendedName>
</protein>
<comment type="catalytic activity">
    <reaction evidence="6">
        <text>L-seryl-[protein] + ATP = O-phospho-L-seryl-[protein] + ADP + H(+)</text>
        <dbReference type="Rhea" id="RHEA:17989"/>
        <dbReference type="Rhea" id="RHEA-COMP:9863"/>
        <dbReference type="Rhea" id="RHEA-COMP:11604"/>
        <dbReference type="ChEBI" id="CHEBI:15378"/>
        <dbReference type="ChEBI" id="CHEBI:29999"/>
        <dbReference type="ChEBI" id="CHEBI:30616"/>
        <dbReference type="ChEBI" id="CHEBI:83421"/>
        <dbReference type="ChEBI" id="CHEBI:456216"/>
        <dbReference type="EC" id="2.7.11.1"/>
    </reaction>
</comment>
<evidence type="ECO:0000256" key="3">
    <source>
        <dbReference type="ARBA" id="ARBA00022741"/>
    </source>
</evidence>